<dbReference type="PANTHER" id="PTHR36121:SF1">
    <property type="entry name" value="PROTEIN SXY"/>
    <property type="match status" value="1"/>
</dbReference>
<dbReference type="EMBL" id="CP014035">
    <property type="protein sequence ID" value="AMF94755.2"/>
    <property type="molecule type" value="Genomic_DNA"/>
</dbReference>
<dbReference type="InterPro" id="IPR047525">
    <property type="entry name" value="TfoX-like"/>
</dbReference>
<dbReference type="InterPro" id="IPR007077">
    <property type="entry name" value="TfoX_C"/>
</dbReference>
<feature type="domain" description="TfoX C-terminal" evidence="2">
    <location>
        <begin position="119"/>
        <end position="197"/>
    </location>
</feature>
<sequence>MIKGSMDMFEHRFFDYVIKFGTYQKRSMFGGIGLFQQDAMYALLTEDCIFIRGGEDLDEVLTNLGCDKYRHVKKQTTATVNYYDITQLFEQNHSELDSIIERSILYSIEQRSFQKSQANRRLRDLPNMQLTLERMVKKAGVDDVETFMRLGAPDVFNKVRRIYGSDLDVKLLWKFAGAIEGIHWKLLQEPRKRQLLDICHGR</sequence>
<dbReference type="Pfam" id="PF04994">
    <property type="entry name" value="TfoX_C"/>
    <property type="match status" value="1"/>
</dbReference>
<protein>
    <submittedName>
        <fullName evidence="3">DNA transformation protein</fullName>
    </submittedName>
</protein>
<evidence type="ECO:0000259" key="1">
    <source>
        <dbReference type="Pfam" id="PF04993"/>
    </source>
</evidence>
<dbReference type="SUPFAM" id="SSF159894">
    <property type="entry name" value="YgaC/TfoX-N like"/>
    <property type="match status" value="1"/>
</dbReference>
<dbReference type="PIRSF" id="PIRSF028788">
    <property type="entry name" value="TfoX_Sxy"/>
    <property type="match status" value="1"/>
</dbReference>
<feature type="domain" description="TfoX N-terminal" evidence="1">
    <location>
        <begin position="17"/>
        <end position="104"/>
    </location>
</feature>
<proteinExistence type="predicted"/>
<name>A0ABN4KSG3_VIBFL</name>
<dbReference type="InterPro" id="IPR007076">
    <property type="entry name" value="TfoX_N"/>
</dbReference>
<dbReference type="InterPro" id="IPR026256">
    <property type="entry name" value="TfoX-like_gammaprotbact"/>
</dbReference>
<dbReference type="Proteomes" id="UP000057088">
    <property type="component" value="Chromosome 2"/>
</dbReference>
<evidence type="ECO:0000259" key="2">
    <source>
        <dbReference type="Pfam" id="PF04994"/>
    </source>
</evidence>
<dbReference type="Pfam" id="PF04993">
    <property type="entry name" value="TfoX_N"/>
    <property type="match status" value="1"/>
</dbReference>
<reference evidence="4" key="1">
    <citation type="submission" date="2015-12" db="EMBL/GenBank/DDBJ databases">
        <title>FDA dAtabase for Regulatory Grade micrObial Sequences (FDA-ARGOS): Supporting development and validation of Infectious Disease Dx tests.</title>
        <authorList>
            <person name="Hoffmann M."/>
            <person name="Allard M."/>
            <person name="Evans P."/>
            <person name="Brown E."/>
            <person name="Tallon L.J."/>
            <person name="Sadzewicz L."/>
            <person name="Sengamalay N."/>
            <person name="Ott S."/>
            <person name="Godinez A."/>
            <person name="Nagaraj S."/>
            <person name="Vyas G."/>
            <person name="Aluvathingal J."/>
            <person name="Nadendla S."/>
            <person name="Geyer C."/>
            <person name="Sichtig H."/>
        </authorList>
    </citation>
    <scope>NUCLEOTIDE SEQUENCE [LARGE SCALE GENOMIC DNA]</scope>
    <source>
        <strain evidence="4">ATCC 33809</strain>
    </source>
</reference>
<gene>
    <name evidence="3" type="ORF">AL536_15000</name>
</gene>
<dbReference type="Gene3D" id="1.10.150.20">
    <property type="entry name" value="5' to 3' exonuclease, C-terminal subdomain"/>
    <property type="match status" value="1"/>
</dbReference>
<keyword evidence="4" id="KW-1185">Reference proteome</keyword>
<accession>A0ABN4KSG3</accession>
<organism evidence="3 4">
    <name type="scientific">Vibrio fluvialis</name>
    <dbReference type="NCBI Taxonomy" id="676"/>
    <lineage>
        <taxon>Bacteria</taxon>
        <taxon>Pseudomonadati</taxon>
        <taxon>Pseudomonadota</taxon>
        <taxon>Gammaproteobacteria</taxon>
        <taxon>Vibrionales</taxon>
        <taxon>Vibrionaceae</taxon>
        <taxon>Vibrio</taxon>
    </lineage>
</organism>
<evidence type="ECO:0000313" key="4">
    <source>
        <dbReference type="Proteomes" id="UP000057088"/>
    </source>
</evidence>
<dbReference type="Gene3D" id="3.30.1460.30">
    <property type="entry name" value="YgaC/TfoX-N like chaperone"/>
    <property type="match status" value="1"/>
</dbReference>
<dbReference type="PANTHER" id="PTHR36121">
    <property type="entry name" value="PROTEIN SXY"/>
    <property type="match status" value="1"/>
</dbReference>
<evidence type="ECO:0000313" key="3">
    <source>
        <dbReference type="EMBL" id="AMF94755.2"/>
    </source>
</evidence>